<proteinExistence type="predicted"/>
<dbReference type="InterPro" id="IPR050330">
    <property type="entry name" value="Bact_OuterMem_StrucFunc"/>
</dbReference>
<dbReference type="InterPro" id="IPR037873">
    <property type="entry name" value="BamE-like"/>
</dbReference>
<keyword evidence="2 6" id="KW-0732">Signal</keyword>
<gene>
    <name evidence="8" type="primary">ompA_3</name>
    <name evidence="8" type="ORF">NCTC10297_01453</name>
</gene>
<protein>
    <submittedName>
        <fullName evidence="8">Outer membrane protein II</fullName>
    </submittedName>
</protein>
<evidence type="ECO:0000256" key="3">
    <source>
        <dbReference type="ARBA" id="ARBA00023136"/>
    </source>
</evidence>
<dbReference type="InterPro" id="IPR007450">
    <property type="entry name" value="BamE_dom"/>
</dbReference>
<evidence type="ECO:0000313" key="8">
    <source>
        <dbReference type="EMBL" id="VEG13488.1"/>
    </source>
</evidence>
<accession>A0A3S4R1K6</accession>
<evidence type="ECO:0000256" key="2">
    <source>
        <dbReference type="ARBA" id="ARBA00022729"/>
    </source>
</evidence>
<dbReference type="OrthoDB" id="1149075at2"/>
<feature type="chain" id="PRO_5018525062" evidence="6">
    <location>
        <begin position="21"/>
        <end position="283"/>
    </location>
</feature>
<dbReference type="CDD" id="cd07185">
    <property type="entry name" value="OmpA_C-like"/>
    <property type="match status" value="1"/>
</dbReference>
<dbReference type="GO" id="GO:0009279">
    <property type="term" value="C:cell outer membrane"/>
    <property type="evidence" value="ECO:0007669"/>
    <property type="project" value="UniProtKB-SubCell"/>
</dbReference>
<feature type="signal peptide" evidence="6">
    <location>
        <begin position="1"/>
        <end position="20"/>
    </location>
</feature>
<dbReference type="Gene3D" id="3.30.1450.10">
    <property type="match status" value="1"/>
</dbReference>
<name>A0A3S4R1K6_9GAMM</name>
<feature type="domain" description="OmpA-like" evidence="7">
    <location>
        <begin position="148"/>
        <end position="278"/>
    </location>
</feature>
<dbReference type="AlphaFoldDB" id="A0A3S4R1K6"/>
<evidence type="ECO:0000256" key="1">
    <source>
        <dbReference type="ARBA" id="ARBA00004442"/>
    </source>
</evidence>
<dbReference type="PRINTS" id="PR01021">
    <property type="entry name" value="OMPADOMAIN"/>
</dbReference>
<dbReference type="PANTHER" id="PTHR30329">
    <property type="entry name" value="STATOR ELEMENT OF FLAGELLAR MOTOR COMPLEX"/>
    <property type="match status" value="1"/>
</dbReference>
<dbReference type="InterPro" id="IPR006665">
    <property type="entry name" value="OmpA-like"/>
</dbReference>
<dbReference type="Pfam" id="PF04355">
    <property type="entry name" value="BamE"/>
    <property type="match status" value="1"/>
</dbReference>
<dbReference type="EMBL" id="LR134343">
    <property type="protein sequence ID" value="VEG13488.1"/>
    <property type="molecule type" value="Genomic_DNA"/>
</dbReference>
<evidence type="ECO:0000256" key="6">
    <source>
        <dbReference type="SAM" id="SignalP"/>
    </source>
</evidence>
<dbReference type="RefSeq" id="WP_126331090.1">
    <property type="nucleotide sequence ID" value="NZ_LR134343.1"/>
</dbReference>
<comment type="subcellular location">
    <subcellularLocation>
        <location evidence="1">Cell outer membrane</location>
    </subcellularLocation>
</comment>
<dbReference type="Pfam" id="PF00691">
    <property type="entry name" value="OmpA"/>
    <property type="match status" value="1"/>
</dbReference>
<evidence type="ECO:0000256" key="4">
    <source>
        <dbReference type="ARBA" id="ARBA00023237"/>
    </source>
</evidence>
<dbReference type="InterPro" id="IPR006664">
    <property type="entry name" value="OMP_bac"/>
</dbReference>
<evidence type="ECO:0000256" key="5">
    <source>
        <dbReference type="PROSITE-ProRule" id="PRU00473"/>
    </source>
</evidence>
<evidence type="ECO:0000313" key="9">
    <source>
        <dbReference type="Proteomes" id="UP000274100"/>
    </source>
</evidence>
<dbReference type="Gene3D" id="3.30.1330.60">
    <property type="entry name" value="OmpA-like domain"/>
    <property type="match status" value="1"/>
</dbReference>
<evidence type="ECO:0000259" key="7">
    <source>
        <dbReference type="PROSITE" id="PS51123"/>
    </source>
</evidence>
<dbReference type="KEGG" id="mcun:NCTC10297_01453"/>
<keyword evidence="4" id="KW-0998">Cell outer membrane</keyword>
<reference evidence="8 9" key="1">
    <citation type="submission" date="2018-12" db="EMBL/GenBank/DDBJ databases">
        <authorList>
            <consortium name="Pathogen Informatics"/>
        </authorList>
    </citation>
    <scope>NUCLEOTIDE SEQUENCE [LARGE SCALE GENOMIC DNA]</scope>
    <source>
        <strain evidence="8 9">NCTC10297</strain>
    </source>
</reference>
<dbReference type="PROSITE" id="PS51123">
    <property type="entry name" value="OMPA_2"/>
    <property type="match status" value="1"/>
</dbReference>
<organism evidence="8 9">
    <name type="scientific">Moraxella cuniculi</name>
    <dbReference type="NCBI Taxonomy" id="34061"/>
    <lineage>
        <taxon>Bacteria</taxon>
        <taxon>Pseudomonadati</taxon>
        <taxon>Pseudomonadota</taxon>
        <taxon>Gammaproteobacteria</taxon>
        <taxon>Moraxellales</taxon>
        <taxon>Moraxellaceae</taxon>
        <taxon>Moraxella</taxon>
    </lineage>
</organism>
<sequence length="283" mass="31393">MKMLKILAALTLAYSATTYAAPIVKAGDEIVFPEFEKSYLKQVPRYEVADVARLDVGLNKDSIRQLLGNPQFNEGVLRNNQWNYLLDIRVPNSENYVRCQLRVDFDKKIAKALYWRGEEGCFGLQQPVTVAAVPTVAPVIVQAAPQVVVDERINLAADTLFAFNKFKTSDMLPAGRAALDGLAEQLRAWQQRGDSRVIITGHTDRLGDDVYNLNLSQLRANTVRDYLIGKGVNPATLIAQGAGESSPVRECSDGLSRNQLIDCLQPNRRVEVQVTVYAQAITQ</sequence>
<dbReference type="SUPFAM" id="SSF103088">
    <property type="entry name" value="OmpA-like"/>
    <property type="match status" value="1"/>
</dbReference>
<keyword evidence="3 5" id="KW-0472">Membrane</keyword>
<dbReference type="PANTHER" id="PTHR30329:SF21">
    <property type="entry name" value="LIPOPROTEIN YIAD-RELATED"/>
    <property type="match status" value="1"/>
</dbReference>
<dbReference type="InterPro" id="IPR036737">
    <property type="entry name" value="OmpA-like_sf"/>
</dbReference>
<dbReference type="Proteomes" id="UP000274100">
    <property type="component" value="Chromosome"/>
</dbReference>